<dbReference type="GO" id="GO:0051537">
    <property type="term" value="F:2 iron, 2 sulfur cluster binding"/>
    <property type="evidence" value="ECO:0007669"/>
    <property type="project" value="UniProtKB-KW"/>
</dbReference>
<keyword evidence="4" id="KW-0808">Transferase</keyword>
<comment type="cofactor">
    <cofactor evidence="1 11">
        <name>pyridoxal 5'-phosphate</name>
        <dbReference type="ChEBI" id="CHEBI:597326"/>
    </cofactor>
</comment>
<evidence type="ECO:0000256" key="11">
    <source>
        <dbReference type="RuleBase" id="RU004504"/>
    </source>
</evidence>
<dbReference type="RefSeq" id="WP_263038325.1">
    <property type="nucleotide sequence ID" value="NZ_JAOTPL010000014.1"/>
</dbReference>
<dbReference type="Proteomes" id="UP001209317">
    <property type="component" value="Unassembled WGS sequence"/>
</dbReference>
<dbReference type="GO" id="GO:0046872">
    <property type="term" value="F:metal ion binding"/>
    <property type="evidence" value="ECO:0007669"/>
    <property type="project" value="UniProtKB-KW"/>
</dbReference>
<dbReference type="PANTHER" id="PTHR11601:SF34">
    <property type="entry name" value="CYSTEINE DESULFURASE"/>
    <property type="match status" value="1"/>
</dbReference>
<proteinExistence type="inferred from homology"/>
<gene>
    <name evidence="13" type="ORF">OD355_09970</name>
</gene>
<dbReference type="EMBL" id="JAOTPL010000014">
    <property type="protein sequence ID" value="MCU7694840.1"/>
    <property type="molecule type" value="Genomic_DNA"/>
</dbReference>
<protein>
    <recommendedName>
        <fullName evidence="3">cysteine desulfurase</fullName>
        <ecNumber evidence="3">2.8.1.7</ecNumber>
    </recommendedName>
</protein>
<dbReference type="PIRSF" id="PIRSF005572">
    <property type="entry name" value="NifS"/>
    <property type="match status" value="1"/>
</dbReference>
<evidence type="ECO:0000256" key="7">
    <source>
        <dbReference type="ARBA" id="ARBA00022898"/>
    </source>
</evidence>
<dbReference type="Pfam" id="PF00266">
    <property type="entry name" value="Aminotran_5"/>
    <property type="match status" value="1"/>
</dbReference>
<dbReference type="FunFam" id="3.40.640.10:FF:000003">
    <property type="entry name" value="Cysteine desulfurase IscS"/>
    <property type="match status" value="1"/>
</dbReference>
<comment type="catalytic activity">
    <reaction evidence="10">
        <text>(sulfur carrier)-H + L-cysteine = (sulfur carrier)-SH + L-alanine</text>
        <dbReference type="Rhea" id="RHEA:43892"/>
        <dbReference type="Rhea" id="RHEA-COMP:14737"/>
        <dbReference type="Rhea" id="RHEA-COMP:14739"/>
        <dbReference type="ChEBI" id="CHEBI:29917"/>
        <dbReference type="ChEBI" id="CHEBI:35235"/>
        <dbReference type="ChEBI" id="CHEBI:57972"/>
        <dbReference type="ChEBI" id="CHEBI:64428"/>
        <dbReference type="EC" id="2.8.1.7"/>
    </reaction>
</comment>
<keyword evidence="9" id="KW-0411">Iron-sulfur</keyword>
<dbReference type="InterPro" id="IPR000192">
    <property type="entry name" value="Aminotrans_V_dom"/>
</dbReference>
<dbReference type="EC" id="2.8.1.7" evidence="3"/>
<evidence type="ECO:0000256" key="9">
    <source>
        <dbReference type="ARBA" id="ARBA00023014"/>
    </source>
</evidence>
<evidence type="ECO:0000313" key="13">
    <source>
        <dbReference type="EMBL" id="MCU7694840.1"/>
    </source>
</evidence>
<dbReference type="InterPro" id="IPR015424">
    <property type="entry name" value="PyrdxlP-dep_Trfase"/>
</dbReference>
<keyword evidence="14" id="KW-1185">Reference proteome</keyword>
<comment type="similarity">
    <text evidence="2">Belongs to the class-V pyridoxal-phosphate-dependent aminotransferase family. NifS/IscS subfamily.</text>
</comment>
<accession>A0AAE3IMK7</accession>
<evidence type="ECO:0000256" key="2">
    <source>
        <dbReference type="ARBA" id="ARBA00006490"/>
    </source>
</evidence>
<evidence type="ECO:0000256" key="10">
    <source>
        <dbReference type="ARBA" id="ARBA00050776"/>
    </source>
</evidence>
<keyword evidence="7" id="KW-0663">Pyridoxal phosphate</keyword>
<dbReference type="InterPro" id="IPR015422">
    <property type="entry name" value="PyrdxlP-dep_Trfase_small"/>
</dbReference>
<organism evidence="13 14">
    <name type="scientific">Haoranjiania flava</name>
    <dbReference type="NCBI Taxonomy" id="1856322"/>
    <lineage>
        <taxon>Bacteria</taxon>
        <taxon>Pseudomonadati</taxon>
        <taxon>Bacteroidota</taxon>
        <taxon>Chitinophagia</taxon>
        <taxon>Chitinophagales</taxon>
        <taxon>Chitinophagaceae</taxon>
        <taxon>Haoranjiania</taxon>
    </lineage>
</organism>
<keyword evidence="6" id="KW-0479">Metal-binding</keyword>
<dbReference type="InterPro" id="IPR020578">
    <property type="entry name" value="Aminotrans_V_PyrdxlP_BS"/>
</dbReference>
<evidence type="ECO:0000256" key="4">
    <source>
        <dbReference type="ARBA" id="ARBA00022679"/>
    </source>
</evidence>
<dbReference type="InterPro" id="IPR015421">
    <property type="entry name" value="PyrdxlP-dep_Trfase_major"/>
</dbReference>
<evidence type="ECO:0000256" key="3">
    <source>
        <dbReference type="ARBA" id="ARBA00012239"/>
    </source>
</evidence>
<evidence type="ECO:0000256" key="1">
    <source>
        <dbReference type="ARBA" id="ARBA00001933"/>
    </source>
</evidence>
<keyword evidence="5" id="KW-0001">2Fe-2S</keyword>
<evidence type="ECO:0000256" key="6">
    <source>
        <dbReference type="ARBA" id="ARBA00022723"/>
    </source>
</evidence>
<dbReference type="AlphaFoldDB" id="A0AAE3IMK7"/>
<evidence type="ECO:0000256" key="8">
    <source>
        <dbReference type="ARBA" id="ARBA00023004"/>
    </source>
</evidence>
<comment type="caution">
    <text evidence="13">The sequence shown here is derived from an EMBL/GenBank/DDBJ whole genome shotgun (WGS) entry which is preliminary data.</text>
</comment>
<dbReference type="Gene3D" id="3.90.1150.10">
    <property type="entry name" value="Aspartate Aminotransferase, domain 1"/>
    <property type="match status" value="1"/>
</dbReference>
<dbReference type="Gene3D" id="3.40.640.10">
    <property type="entry name" value="Type I PLP-dependent aspartate aminotransferase-like (Major domain)"/>
    <property type="match status" value="1"/>
</dbReference>
<evidence type="ECO:0000259" key="12">
    <source>
        <dbReference type="Pfam" id="PF00266"/>
    </source>
</evidence>
<dbReference type="PROSITE" id="PS00595">
    <property type="entry name" value="AA_TRANSFER_CLASS_5"/>
    <property type="match status" value="1"/>
</dbReference>
<evidence type="ECO:0000313" key="14">
    <source>
        <dbReference type="Proteomes" id="UP001209317"/>
    </source>
</evidence>
<sequence length="377" mass="41359">MIYLDYNATTPVDKNVLQEMLPYFTTQFGNASSATHVYGLQARKAVDNAREKIAAHLHADAQEIIFTSGATEAVNLAVKGLYGMYGGRKKHIITVATEHSAVMDTCKSLEEKGAELTVLPVDSHGLLDMESLQSAIREDTLLIAVMYANNETGVLQPIKIIGNICKQKNVFFFCDATQAVGKLPMNVQDENIDLLCFSGHKMYGPKGIGGLYVRRKNPRVNLAAQVHGGGHERGWRSGTLNVPGIVGLGKSLDIFHEEETKRIETLRDTLENALLGVEGVLLNGHRQRRIFNVCNLSFKKVSGKRLIAELSKEMAVSAGSACSAESNMPSHVLTAMGVPEDMAKSSVRFSLGRFTTGEEIKFAIDFIKEVYARLRDQ</sequence>
<dbReference type="GO" id="GO:0031071">
    <property type="term" value="F:cysteine desulfurase activity"/>
    <property type="evidence" value="ECO:0007669"/>
    <property type="project" value="UniProtKB-EC"/>
</dbReference>
<reference evidence="13" key="1">
    <citation type="submission" date="2022-10" db="EMBL/GenBank/DDBJ databases">
        <authorList>
            <person name="Kim H.S."/>
            <person name="Kim J.-S."/>
            <person name="Suh M.K."/>
            <person name="Eom M.K."/>
            <person name="Lee J.-S."/>
        </authorList>
    </citation>
    <scope>NUCLEOTIDE SEQUENCE</scope>
    <source>
        <strain evidence="13">LIP-5</strain>
    </source>
</reference>
<dbReference type="InterPro" id="IPR016454">
    <property type="entry name" value="Cysteine_dSase"/>
</dbReference>
<name>A0AAE3IMK7_9BACT</name>
<dbReference type="PANTHER" id="PTHR11601">
    <property type="entry name" value="CYSTEINE DESULFURYLASE FAMILY MEMBER"/>
    <property type="match status" value="1"/>
</dbReference>
<dbReference type="SUPFAM" id="SSF53383">
    <property type="entry name" value="PLP-dependent transferases"/>
    <property type="match status" value="1"/>
</dbReference>
<keyword evidence="8" id="KW-0408">Iron</keyword>
<feature type="domain" description="Aminotransferase class V" evidence="12">
    <location>
        <begin position="2"/>
        <end position="361"/>
    </location>
</feature>
<evidence type="ECO:0000256" key="5">
    <source>
        <dbReference type="ARBA" id="ARBA00022714"/>
    </source>
</evidence>